<reference evidence="1" key="1">
    <citation type="submission" date="2020-02" db="EMBL/GenBank/DDBJ databases">
        <title>Delineation of the pyrene-degrading pathway in Roseobacter clade bacteria by genomic analysis.</title>
        <authorList>
            <person name="Zhou H."/>
            <person name="Wang H."/>
        </authorList>
    </citation>
    <scope>NUCLEOTIDE SEQUENCE</scope>
    <source>
        <strain evidence="1">PrR005</strain>
    </source>
</reference>
<organism evidence="1">
    <name type="scientific">Ruegeria sp. PrR005</name>
    <dbReference type="NCBI Taxonomy" id="2706882"/>
    <lineage>
        <taxon>Bacteria</taxon>
        <taxon>Pseudomonadati</taxon>
        <taxon>Pseudomonadota</taxon>
        <taxon>Alphaproteobacteria</taxon>
        <taxon>Rhodobacterales</taxon>
        <taxon>Roseobacteraceae</taxon>
        <taxon>Ruegeria</taxon>
    </lineage>
</organism>
<dbReference type="AlphaFoldDB" id="A0A6B2NRR7"/>
<protein>
    <submittedName>
        <fullName evidence="1">Uncharacterized protein</fullName>
    </submittedName>
</protein>
<evidence type="ECO:0000313" key="1">
    <source>
        <dbReference type="EMBL" id="NDW46088.1"/>
    </source>
</evidence>
<gene>
    <name evidence="1" type="ORF">G0P99_14060</name>
</gene>
<name>A0A6B2NRR7_9RHOB</name>
<comment type="caution">
    <text evidence="1">The sequence shown here is derived from an EMBL/GenBank/DDBJ whole genome shotgun (WGS) entry which is preliminary data.</text>
</comment>
<dbReference type="EMBL" id="JAAGOX010000022">
    <property type="protein sequence ID" value="NDW46088.1"/>
    <property type="molecule type" value="Genomic_DNA"/>
</dbReference>
<accession>A0A6B2NRR7</accession>
<proteinExistence type="predicted"/>
<sequence length="59" mass="6428">MATIITFRRPEAQNLVGESHGRSDNVLSMAEWRAQAHPLRTATGVFFVTNPWGTSGDAA</sequence>
<dbReference type="RefSeq" id="WP_164130847.1">
    <property type="nucleotide sequence ID" value="NZ_JAAGOX010000022.1"/>
</dbReference>